<dbReference type="Proteomes" id="UP000765509">
    <property type="component" value="Unassembled WGS sequence"/>
</dbReference>
<evidence type="ECO:0000313" key="6">
    <source>
        <dbReference type="Proteomes" id="UP000765509"/>
    </source>
</evidence>
<feature type="domain" description="Chromo" evidence="4">
    <location>
        <begin position="44"/>
        <end position="105"/>
    </location>
</feature>
<keyword evidence="2" id="KW-0539">Nucleus</keyword>
<feature type="region of interest" description="Disordered" evidence="3">
    <location>
        <begin position="72"/>
        <end position="108"/>
    </location>
</feature>
<dbReference type="GO" id="GO:0005634">
    <property type="term" value="C:nucleus"/>
    <property type="evidence" value="ECO:0007669"/>
    <property type="project" value="UniProtKB-SubCell"/>
</dbReference>
<dbReference type="Pfam" id="PF00385">
    <property type="entry name" value="Chromo"/>
    <property type="match status" value="1"/>
</dbReference>
<dbReference type="PROSITE" id="PS50013">
    <property type="entry name" value="CHROMO_2"/>
    <property type="match status" value="1"/>
</dbReference>
<dbReference type="InterPro" id="IPR016197">
    <property type="entry name" value="Chromo-like_dom_sf"/>
</dbReference>
<name>A0A9Q3DEQ2_9BASI</name>
<feature type="compositionally biased region" description="Polar residues" evidence="3">
    <location>
        <begin position="78"/>
        <end position="87"/>
    </location>
</feature>
<dbReference type="GO" id="GO:0006338">
    <property type="term" value="P:chromatin remodeling"/>
    <property type="evidence" value="ECO:0007669"/>
    <property type="project" value="UniProtKB-ARBA"/>
</dbReference>
<evidence type="ECO:0000256" key="3">
    <source>
        <dbReference type="SAM" id="MobiDB-lite"/>
    </source>
</evidence>
<keyword evidence="6" id="KW-1185">Reference proteome</keyword>
<comment type="caution">
    <text evidence="5">The sequence shown here is derived from an EMBL/GenBank/DDBJ whole genome shotgun (WGS) entry which is preliminary data.</text>
</comment>
<dbReference type="Gene3D" id="2.40.50.40">
    <property type="match status" value="1"/>
</dbReference>
<dbReference type="InterPro" id="IPR000953">
    <property type="entry name" value="Chromo/chromo_shadow_dom"/>
</dbReference>
<sequence>MTLQWRLVHPVFHVPLLEPVKQSSIPNQNQFPQPPILVEEQEEWEVSEILDSKLKRGELWYLVEWKGFTEDPERTTWEPDSSLNSSPDLVKDSHSLHPEKSGPITSIV</sequence>
<dbReference type="InterPro" id="IPR023780">
    <property type="entry name" value="Chromo_domain"/>
</dbReference>
<dbReference type="AlphaFoldDB" id="A0A9Q3DEQ2"/>
<gene>
    <name evidence="5" type="ORF">O181_042351</name>
</gene>
<accession>A0A9Q3DEQ2</accession>
<dbReference type="EMBL" id="AVOT02016935">
    <property type="protein sequence ID" value="MBW0502636.1"/>
    <property type="molecule type" value="Genomic_DNA"/>
</dbReference>
<feature type="compositionally biased region" description="Basic and acidic residues" evidence="3">
    <location>
        <begin position="89"/>
        <end position="100"/>
    </location>
</feature>
<dbReference type="SUPFAM" id="SSF54160">
    <property type="entry name" value="Chromo domain-like"/>
    <property type="match status" value="1"/>
</dbReference>
<evidence type="ECO:0000256" key="1">
    <source>
        <dbReference type="ARBA" id="ARBA00004123"/>
    </source>
</evidence>
<evidence type="ECO:0000313" key="5">
    <source>
        <dbReference type="EMBL" id="MBW0502636.1"/>
    </source>
</evidence>
<evidence type="ECO:0000256" key="2">
    <source>
        <dbReference type="ARBA" id="ARBA00023242"/>
    </source>
</evidence>
<organism evidence="5 6">
    <name type="scientific">Austropuccinia psidii MF-1</name>
    <dbReference type="NCBI Taxonomy" id="1389203"/>
    <lineage>
        <taxon>Eukaryota</taxon>
        <taxon>Fungi</taxon>
        <taxon>Dikarya</taxon>
        <taxon>Basidiomycota</taxon>
        <taxon>Pucciniomycotina</taxon>
        <taxon>Pucciniomycetes</taxon>
        <taxon>Pucciniales</taxon>
        <taxon>Sphaerophragmiaceae</taxon>
        <taxon>Austropuccinia</taxon>
    </lineage>
</organism>
<dbReference type="CDD" id="cd00024">
    <property type="entry name" value="CD_CSD"/>
    <property type="match status" value="1"/>
</dbReference>
<comment type="subcellular location">
    <subcellularLocation>
        <location evidence="1">Nucleus</location>
    </subcellularLocation>
</comment>
<protein>
    <recommendedName>
        <fullName evidence="4">Chromo domain-containing protein</fullName>
    </recommendedName>
</protein>
<dbReference type="InterPro" id="IPR051219">
    <property type="entry name" value="Heterochromatin_chromo-domain"/>
</dbReference>
<evidence type="ECO:0000259" key="4">
    <source>
        <dbReference type="PROSITE" id="PS50013"/>
    </source>
</evidence>
<dbReference type="PANTHER" id="PTHR22812">
    <property type="entry name" value="CHROMOBOX PROTEIN"/>
    <property type="match status" value="1"/>
</dbReference>
<reference evidence="5" key="1">
    <citation type="submission" date="2021-03" db="EMBL/GenBank/DDBJ databases">
        <title>Draft genome sequence of rust myrtle Austropuccinia psidii MF-1, a brazilian biotype.</title>
        <authorList>
            <person name="Quecine M.C."/>
            <person name="Pachon D.M.R."/>
            <person name="Bonatelli M.L."/>
            <person name="Correr F.H."/>
            <person name="Franceschini L.M."/>
            <person name="Leite T.F."/>
            <person name="Margarido G.R.A."/>
            <person name="Almeida C.A."/>
            <person name="Ferrarezi J.A."/>
            <person name="Labate C.A."/>
        </authorList>
    </citation>
    <scope>NUCLEOTIDE SEQUENCE</scope>
    <source>
        <strain evidence="5">MF-1</strain>
    </source>
</reference>
<proteinExistence type="predicted"/>